<dbReference type="InterPro" id="IPR025058">
    <property type="entry name" value="DUF3995"/>
</dbReference>
<keyword evidence="3" id="KW-1185">Reference proteome</keyword>
<dbReference type="Proteomes" id="UP000184932">
    <property type="component" value="Unassembled WGS sequence"/>
</dbReference>
<evidence type="ECO:0000256" key="1">
    <source>
        <dbReference type="SAM" id="Phobius"/>
    </source>
</evidence>
<evidence type="ECO:0000313" key="2">
    <source>
        <dbReference type="EMBL" id="SIN79364.1"/>
    </source>
</evidence>
<dbReference type="RefSeq" id="WP_074254643.1">
    <property type="nucleotide sequence ID" value="NZ_FSRL01000001.1"/>
</dbReference>
<dbReference type="OrthoDB" id="344976at2"/>
<dbReference type="EMBL" id="FSRL01000001">
    <property type="protein sequence ID" value="SIN79364.1"/>
    <property type="molecule type" value="Genomic_DNA"/>
</dbReference>
<accession>A0A1N6E8K1</accession>
<feature type="transmembrane region" description="Helical" evidence="1">
    <location>
        <begin position="78"/>
        <end position="96"/>
    </location>
</feature>
<keyword evidence="1" id="KW-0812">Transmembrane</keyword>
<reference evidence="3" key="1">
    <citation type="submission" date="2016-11" db="EMBL/GenBank/DDBJ databases">
        <authorList>
            <person name="Varghese N."/>
            <person name="Submissions S."/>
        </authorList>
    </citation>
    <scope>NUCLEOTIDE SEQUENCE [LARGE SCALE GENOMIC DNA]</scope>
    <source>
        <strain evidence="3">DSM 29440</strain>
    </source>
</reference>
<protein>
    <recommendedName>
        <fullName evidence="4">DUF3995 domain-containing protein</fullName>
    </recommendedName>
</protein>
<gene>
    <name evidence="2" type="ORF">SAMN05444002_0459</name>
</gene>
<evidence type="ECO:0008006" key="4">
    <source>
        <dbReference type="Google" id="ProtNLM"/>
    </source>
</evidence>
<evidence type="ECO:0000313" key="3">
    <source>
        <dbReference type="Proteomes" id="UP000184932"/>
    </source>
</evidence>
<dbReference type="Pfam" id="PF13160">
    <property type="entry name" value="DUF3995"/>
    <property type="match status" value="1"/>
</dbReference>
<dbReference type="AlphaFoldDB" id="A0A1N6E8K1"/>
<sequence length="137" mass="14495">MIALSCLLSFVLVVLAALHLMWALGRWFPLGDERALARAVLGARGVEAMPGAVACALVVVALIFAAAWVWLPVHPVTVLGLAVLTAVFLARGAAAYVAAWRRLVPEEPFATLDRRIYGPLCLGIGAGFLILTYGALT</sequence>
<proteinExistence type="predicted"/>
<keyword evidence="1" id="KW-1133">Transmembrane helix</keyword>
<organism evidence="2 3">
    <name type="scientific">Vannielia litorea</name>
    <dbReference type="NCBI Taxonomy" id="1217970"/>
    <lineage>
        <taxon>Bacteria</taxon>
        <taxon>Pseudomonadati</taxon>
        <taxon>Pseudomonadota</taxon>
        <taxon>Alphaproteobacteria</taxon>
        <taxon>Rhodobacterales</taxon>
        <taxon>Paracoccaceae</taxon>
        <taxon>Vannielia</taxon>
    </lineage>
</organism>
<keyword evidence="1" id="KW-0472">Membrane</keyword>
<feature type="transmembrane region" description="Helical" evidence="1">
    <location>
        <begin position="116"/>
        <end position="136"/>
    </location>
</feature>
<name>A0A1N6E8K1_9RHOB</name>
<feature type="transmembrane region" description="Helical" evidence="1">
    <location>
        <begin position="49"/>
        <end position="71"/>
    </location>
</feature>
<dbReference type="STRING" id="1217970.SAMN05444002_0459"/>